<feature type="compositionally biased region" description="Pro residues" evidence="3">
    <location>
        <begin position="40"/>
        <end position="67"/>
    </location>
</feature>
<dbReference type="InterPro" id="IPR011330">
    <property type="entry name" value="Glyco_hydro/deAcase_b/a-brl"/>
</dbReference>
<gene>
    <name evidence="6" type="ordered locus">Tpau_2991</name>
</gene>
<dbReference type="GO" id="GO:0016810">
    <property type="term" value="F:hydrolase activity, acting on carbon-nitrogen (but not peptide) bonds"/>
    <property type="evidence" value="ECO:0007669"/>
    <property type="project" value="InterPro"/>
</dbReference>
<dbReference type="KEGG" id="tpr:Tpau_2991"/>
<dbReference type="GO" id="GO:0046872">
    <property type="term" value="F:metal ion binding"/>
    <property type="evidence" value="ECO:0007669"/>
    <property type="project" value="UniProtKB-KW"/>
</dbReference>
<dbReference type="PANTHER" id="PTHR10587">
    <property type="entry name" value="GLYCOSYL TRANSFERASE-RELATED"/>
    <property type="match status" value="1"/>
</dbReference>
<evidence type="ECO:0000256" key="1">
    <source>
        <dbReference type="ARBA" id="ARBA00022723"/>
    </source>
</evidence>
<name>D5UU84_TSUPD</name>
<organism evidence="6 7">
    <name type="scientific">Tsukamurella paurometabola (strain ATCC 8368 / DSM 20162 / CCUG 35730 / CIP 100753 / JCM 10117 / KCTC 9821 / NBRC 16120 / NCIMB 702349 / NCTC 13040)</name>
    <name type="common">Corynebacterium paurometabolum</name>
    <dbReference type="NCBI Taxonomy" id="521096"/>
    <lineage>
        <taxon>Bacteria</taxon>
        <taxon>Bacillati</taxon>
        <taxon>Actinomycetota</taxon>
        <taxon>Actinomycetes</taxon>
        <taxon>Mycobacteriales</taxon>
        <taxon>Tsukamurellaceae</taxon>
        <taxon>Tsukamurella</taxon>
    </lineage>
</organism>
<dbReference type="STRING" id="521096.Tpau_2991"/>
<accession>D5UU84</accession>
<sequence>MTGVRGVDRRGLLALLAAGTISVLSGCAASAPAITEDDTPPSPPAPGPGEPLFHPPAPGTPRTPIPSAPITRLPGPGRSLALTVDDGANADVVGAYARFARDTGARLTFFVTGSFPGWTAHRDTLRPLVDAGQVQLVNHTWSHPSLLTLSGTGVARELNRTKDFLRQQFGVDGTPYYRPPFGYRNAAVDAIAADLGFTVPALWFGSLSDSGLITEQYLLDCARKYFREQAIVIGHANHPTVTRVYPQLAEIIRSRNLQLVTLDDVLAPPRR</sequence>
<feature type="region of interest" description="Disordered" evidence="3">
    <location>
        <begin position="32"/>
        <end position="77"/>
    </location>
</feature>
<dbReference type="AlphaFoldDB" id="D5UU84"/>
<keyword evidence="4" id="KW-0732">Signal</keyword>
<proteinExistence type="predicted"/>
<feature type="domain" description="NodB homology" evidence="5">
    <location>
        <begin position="78"/>
        <end position="260"/>
    </location>
</feature>
<dbReference type="GO" id="GO:0005975">
    <property type="term" value="P:carbohydrate metabolic process"/>
    <property type="evidence" value="ECO:0007669"/>
    <property type="project" value="InterPro"/>
</dbReference>
<dbReference type="GO" id="GO:0016020">
    <property type="term" value="C:membrane"/>
    <property type="evidence" value="ECO:0007669"/>
    <property type="project" value="TreeGrafter"/>
</dbReference>
<dbReference type="Pfam" id="PF01522">
    <property type="entry name" value="Polysacc_deac_1"/>
    <property type="match status" value="1"/>
</dbReference>
<dbReference type="PROSITE" id="PS51257">
    <property type="entry name" value="PROKAR_LIPOPROTEIN"/>
    <property type="match status" value="1"/>
</dbReference>
<dbReference type="Proteomes" id="UP000001213">
    <property type="component" value="Chromosome"/>
</dbReference>
<dbReference type="Gene3D" id="3.20.20.370">
    <property type="entry name" value="Glycoside hydrolase/deacetylase"/>
    <property type="match status" value="1"/>
</dbReference>
<dbReference type="InterPro" id="IPR050248">
    <property type="entry name" value="Polysacc_deacetylase_ArnD"/>
</dbReference>
<dbReference type="HOGENOM" id="CLU_021264_9_1_11"/>
<feature type="signal peptide" evidence="4">
    <location>
        <begin position="1"/>
        <end position="28"/>
    </location>
</feature>
<dbReference type="EMBL" id="CP001966">
    <property type="protein sequence ID" value="ADG79587.1"/>
    <property type="molecule type" value="Genomic_DNA"/>
</dbReference>
<protein>
    <submittedName>
        <fullName evidence="6">Polysaccharide deacetylase</fullName>
    </submittedName>
</protein>
<keyword evidence="2" id="KW-0378">Hydrolase</keyword>
<dbReference type="InterPro" id="IPR002509">
    <property type="entry name" value="NODB_dom"/>
</dbReference>
<evidence type="ECO:0000256" key="4">
    <source>
        <dbReference type="SAM" id="SignalP"/>
    </source>
</evidence>
<feature type="chain" id="PRO_5039398667" evidence="4">
    <location>
        <begin position="29"/>
        <end position="271"/>
    </location>
</feature>
<dbReference type="InterPro" id="IPR006311">
    <property type="entry name" value="TAT_signal"/>
</dbReference>
<dbReference type="PROSITE" id="PS51318">
    <property type="entry name" value="TAT"/>
    <property type="match status" value="1"/>
</dbReference>
<dbReference type="RefSeq" id="WP_013127599.1">
    <property type="nucleotide sequence ID" value="NC_014158.1"/>
</dbReference>
<dbReference type="CDD" id="cd10917">
    <property type="entry name" value="CE4_NodB_like_6s_7s"/>
    <property type="match status" value="1"/>
</dbReference>
<keyword evidence="1" id="KW-0479">Metal-binding</keyword>
<evidence type="ECO:0000313" key="7">
    <source>
        <dbReference type="Proteomes" id="UP000001213"/>
    </source>
</evidence>
<evidence type="ECO:0000256" key="2">
    <source>
        <dbReference type="ARBA" id="ARBA00022801"/>
    </source>
</evidence>
<reference evidence="7" key="1">
    <citation type="submission" date="2010-03" db="EMBL/GenBank/DDBJ databases">
        <title>The complete chromosome of Tsukamurella paurometabola DSM 20162.</title>
        <authorList>
            <consortium name="US DOE Joint Genome Institute (JGI-PGF)"/>
            <person name="Lucas S."/>
            <person name="Copeland A."/>
            <person name="Lapidus A."/>
            <person name="Glavina del Rio T."/>
            <person name="Dalin E."/>
            <person name="Tice H."/>
            <person name="Bruce D."/>
            <person name="Goodwin L."/>
            <person name="Pitluck S."/>
            <person name="Kyrpides N."/>
            <person name="Mavromatis K."/>
            <person name="Ivanova N."/>
            <person name="Mikhailova N."/>
            <person name="Munk A.C."/>
            <person name="Brettin T."/>
            <person name="Detter J.C."/>
            <person name="Tapia R."/>
            <person name="Han C."/>
            <person name="Larimer F."/>
            <person name="Land M."/>
            <person name="Hauser L."/>
            <person name="Markowitz V."/>
            <person name="Cheng J.-F."/>
            <person name="Hugenholtz P."/>
            <person name="Woyke T."/>
            <person name="Wu D."/>
            <person name="Jando M."/>
            <person name="Brambilla E."/>
            <person name="Klenk H.-P."/>
            <person name="Eisen J.A."/>
        </authorList>
    </citation>
    <scope>NUCLEOTIDE SEQUENCE [LARGE SCALE GENOMIC DNA]</scope>
    <source>
        <strain evidence="7">ATCC 8368 / DSM 20162 / CCUG 35730 / CIP 100753 / JCM 10117 / KCTC 9821 / NBRC 16120 / NCIMB 702349 / NCTC 13040</strain>
    </source>
</reference>
<keyword evidence="7" id="KW-1185">Reference proteome</keyword>
<dbReference type="SUPFAM" id="SSF88713">
    <property type="entry name" value="Glycoside hydrolase/deacetylase"/>
    <property type="match status" value="1"/>
</dbReference>
<evidence type="ECO:0000313" key="6">
    <source>
        <dbReference type="EMBL" id="ADG79587.1"/>
    </source>
</evidence>
<reference evidence="6 7" key="2">
    <citation type="journal article" date="2011" name="Stand. Genomic Sci.">
        <title>Complete genome sequence of Tsukamurella paurometabola type strain (no. 33).</title>
        <authorList>
            <person name="Munk A.C."/>
            <person name="Lapidus A."/>
            <person name="Lucas S."/>
            <person name="Nolan M."/>
            <person name="Tice H."/>
            <person name="Cheng J.F."/>
            <person name="Del Rio T.G."/>
            <person name="Goodwin L."/>
            <person name="Pitluck S."/>
            <person name="Liolios K."/>
            <person name="Huntemann M."/>
            <person name="Ivanova N."/>
            <person name="Mavromatis K."/>
            <person name="Mikhailova N."/>
            <person name="Pati A."/>
            <person name="Chen A."/>
            <person name="Palaniappan K."/>
            <person name="Tapia R."/>
            <person name="Han C."/>
            <person name="Land M."/>
            <person name="Hauser L."/>
            <person name="Chang Y.J."/>
            <person name="Jeffries C.D."/>
            <person name="Brettin T."/>
            <person name="Yasawong M."/>
            <person name="Brambilla E.M."/>
            <person name="Rohde M."/>
            <person name="Sikorski J."/>
            <person name="Goker M."/>
            <person name="Detter J.C."/>
            <person name="Woyke T."/>
            <person name="Bristow J."/>
            <person name="Eisen J.A."/>
            <person name="Markowitz V."/>
            <person name="Hugenholtz P."/>
            <person name="Kyrpides N.C."/>
            <person name="Klenk H.P."/>
        </authorList>
    </citation>
    <scope>NUCLEOTIDE SEQUENCE [LARGE SCALE GENOMIC DNA]</scope>
    <source>
        <strain evidence="7">ATCC 8368 / DSM 20162 / CCUG 35730 / CIP 100753 / JCM 10117 / KCTC 9821 / NBRC 16120 / NCIMB 702349 / NCTC 13040</strain>
    </source>
</reference>
<dbReference type="eggNOG" id="COG0726">
    <property type="taxonomic scope" value="Bacteria"/>
</dbReference>
<dbReference type="PROSITE" id="PS51677">
    <property type="entry name" value="NODB"/>
    <property type="match status" value="1"/>
</dbReference>
<evidence type="ECO:0000259" key="5">
    <source>
        <dbReference type="PROSITE" id="PS51677"/>
    </source>
</evidence>
<dbReference type="PANTHER" id="PTHR10587:SF133">
    <property type="entry name" value="CHITIN DEACETYLASE 1-RELATED"/>
    <property type="match status" value="1"/>
</dbReference>
<evidence type="ECO:0000256" key="3">
    <source>
        <dbReference type="SAM" id="MobiDB-lite"/>
    </source>
</evidence>